<evidence type="ECO:0000256" key="3">
    <source>
        <dbReference type="ARBA" id="ARBA00022475"/>
    </source>
</evidence>
<organism evidence="12 13">
    <name type="scientific">Citrus x changshan-huyou</name>
    <dbReference type="NCBI Taxonomy" id="2935761"/>
    <lineage>
        <taxon>Eukaryota</taxon>
        <taxon>Viridiplantae</taxon>
        <taxon>Streptophyta</taxon>
        <taxon>Embryophyta</taxon>
        <taxon>Tracheophyta</taxon>
        <taxon>Spermatophyta</taxon>
        <taxon>Magnoliopsida</taxon>
        <taxon>eudicotyledons</taxon>
        <taxon>Gunneridae</taxon>
        <taxon>Pentapetalae</taxon>
        <taxon>rosids</taxon>
        <taxon>malvids</taxon>
        <taxon>Sapindales</taxon>
        <taxon>Rutaceae</taxon>
        <taxon>Aurantioideae</taxon>
        <taxon>Citrus</taxon>
    </lineage>
</organism>
<sequence length="113" mass="12422">MGAGRDTESIDAEIRSCCRAELQPNANANTGGTDDLDQQLPSPKNPSINLQLDSLEYLSLSDNNLSGTIPPCLRDFSTRLIILQLKNNNVKDRILDTFVNRSCLTSLDLNSNK</sequence>
<keyword evidence="5" id="KW-0812">Transmembrane</keyword>
<dbReference type="Pfam" id="PF00560">
    <property type="entry name" value="LRR_1"/>
    <property type="match status" value="1"/>
</dbReference>
<keyword evidence="7" id="KW-1133">Transmembrane helix</keyword>
<evidence type="ECO:0000256" key="9">
    <source>
        <dbReference type="ARBA" id="ARBA00023170"/>
    </source>
</evidence>
<protein>
    <submittedName>
        <fullName evidence="12">Uncharacterized protein</fullName>
    </submittedName>
</protein>
<dbReference type="PANTHER" id="PTHR27004:SF428">
    <property type="entry name" value="OS01G0160600 PROTEIN"/>
    <property type="match status" value="1"/>
</dbReference>
<evidence type="ECO:0000256" key="10">
    <source>
        <dbReference type="ARBA" id="ARBA00023180"/>
    </source>
</evidence>
<evidence type="ECO:0000256" key="4">
    <source>
        <dbReference type="ARBA" id="ARBA00022614"/>
    </source>
</evidence>
<dbReference type="InterPro" id="IPR001611">
    <property type="entry name" value="Leu-rich_rpt"/>
</dbReference>
<gene>
    <name evidence="12" type="ORF">WN944_014502</name>
</gene>
<evidence type="ECO:0000256" key="5">
    <source>
        <dbReference type="ARBA" id="ARBA00022692"/>
    </source>
</evidence>
<dbReference type="GO" id="GO:0005886">
    <property type="term" value="C:plasma membrane"/>
    <property type="evidence" value="ECO:0007669"/>
    <property type="project" value="UniProtKB-SubCell"/>
</dbReference>
<dbReference type="SUPFAM" id="SSF52058">
    <property type="entry name" value="L domain-like"/>
    <property type="match status" value="1"/>
</dbReference>
<evidence type="ECO:0000256" key="11">
    <source>
        <dbReference type="SAM" id="MobiDB-lite"/>
    </source>
</evidence>
<reference evidence="12 13" key="1">
    <citation type="submission" date="2024-05" db="EMBL/GenBank/DDBJ databases">
        <title>Haplotype-resolved chromosome-level genome assembly of Huyou (Citrus changshanensis).</title>
        <authorList>
            <person name="Miao C."/>
            <person name="Chen W."/>
            <person name="Wu Y."/>
            <person name="Wang L."/>
            <person name="Zhao S."/>
            <person name="Grierson D."/>
            <person name="Xu C."/>
            <person name="Chen K."/>
        </authorList>
    </citation>
    <scope>NUCLEOTIDE SEQUENCE [LARGE SCALE GENOMIC DNA]</scope>
    <source>
        <strain evidence="12">01-14</strain>
        <tissue evidence="12">Leaf</tissue>
    </source>
</reference>
<evidence type="ECO:0000256" key="6">
    <source>
        <dbReference type="ARBA" id="ARBA00022737"/>
    </source>
</evidence>
<comment type="caution">
    <text evidence="12">The sequence shown here is derived from an EMBL/GenBank/DDBJ whole genome shotgun (WGS) entry which is preliminary data.</text>
</comment>
<keyword evidence="9" id="KW-0675">Receptor</keyword>
<evidence type="ECO:0000313" key="12">
    <source>
        <dbReference type="EMBL" id="KAK9199312.1"/>
    </source>
</evidence>
<evidence type="ECO:0000313" key="13">
    <source>
        <dbReference type="Proteomes" id="UP001428341"/>
    </source>
</evidence>
<proteinExistence type="inferred from homology"/>
<comment type="subcellular location">
    <subcellularLocation>
        <location evidence="1">Cell membrane</location>
        <topology evidence="1">Single-pass type I membrane protein</topology>
    </subcellularLocation>
</comment>
<evidence type="ECO:0000256" key="8">
    <source>
        <dbReference type="ARBA" id="ARBA00023136"/>
    </source>
</evidence>
<name>A0AAP0QQ53_9ROSI</name>
<comment type="similarity">
    <text evidence="2">Belongs to the RLP family.</text>
</comment>
<dbReference type="PANTHER" id="PTHR27004">
    <property type="entry name" value="RECEPTOR-LIKE PROTEIN 12 ISOFORM X1"/>
    <property type="match status" value="1"/>
</dbReference>
<evidence type="ECO:0000256" key="7">
    <source>
        <dbReference type="ARBA" id="ARBA00022989"/>
    </source>
</evidence>
<keyword evidence="6" id="KW-0677">Repeat</keyword>
<dbReference type="InterPro" id="IPR032675">
    <property type="entry name" value="LRR_dom_sf"/>
</dbReference>
<evidence type="ECO:0000256" key="1">
    <source>
        <dbReference type="ARBA" id="ARBA00004251"/>
    </source>
</evidence>
<feature type="region of interest" description="Disordered" evidence="11">
    <location>
        <begin position="24"/>
        <end position="46"/>
    </location>
</feature>
<keyword evidence="8" id="KW-0472">Membrane</keyword>
<dbReference type="EMBL" id="JBCGBO010000005">
    <property type="protein sequence ID" value="KAK9199312.1"/>
    <property type="molecule type" value="Genomic_DNA"/>
</dbReference>
<dbReference type="Gene3D" id="3.80.10.10">
    <property type="entry name" value="Ribonuclease Inhibitor"/>
    <property type="match status" value="1"/>
</dbReference>
<evidence type="ECO:0000256" key="2">
    <source>
        <dbReference type="ARBA" id="ARBA00009592"/>
    </source>
</evidence>
<dbReference type="AlphaFoldDB" id="A0AAP0QQ53"/>
<keyword evidence="13" id="KW-1185">Reference proteome</keyword>
<dbReference type="Proteomes" id="UP001428341">
    <property type="component" value="Unassembled WGS sequence"/>
</dbReference>
<keyword evidence="4" id="KW-0433">Leucine-rich repeat</keyword>
<keyword evidence="3" id="KW-1003">Cell membrane</keyword>
<accession>A0AAP0QQ53</accession>
<keyword evidence="10" id="KW-0325">Glycoprotein</keyword>